<evidence type="ECO:0000313" key="2">
    <source>
        <dbReference type="Proteomes" id="UP000694411"/>
    </source>
</evidence>
<reference evidence="1" key="2">
    <citation type="submission" date="2025-08" db="UniProtKB">
        <authorList>
            <consortium name="Ensembl"/>
        </authorList>
    </citation>
    <scope>IDENTIFICATION</scope>
</reference>
<dbReference type="AlphaFoldDB" id="A0A8D2GGH6"/>
<name>A0A8D2GGH6_THEGE</name>
<dbReference type="Proteomes" id="UP000694411">
    <property type="component" value="Chromosome 3"/>
</dbReference>
<keyword evidence="2" id="KW-1185">Reference proteome</keyword>
<dbReference type="Ensembl" id="ENSTGET00000041201.1">
    <property type="protein sequence ID" value="ENSTGEP00000034708.1"/>
    <property type="gene ID" value="ENSTGEG00000027671.1"/>
</dbReference>
<organism evidence="1 2">
    <name type="scientific">Theropithecus gelada</name>
    <name type="common">Gelada baboon</name>
    <dbReference type="NCBI Taxonomy" id="9565"/>
    <lineage>
        <taxon>Eukaryota</taxon>
        <taxon>Metazoa</taxon>
        <taxon>Chordata</taxon>
        <taxon>Craniata</taxon>
        <taxon>Vertebrata</taxon>
        <taxon>Euteleostomi</taxon>
        <taxon>Mammalia</taxon>
        <taxon>Eutheria</taxon>
        <taxon>Euarchontoglires</taxon>
        <taxon>Primates</taxon>
        <taxon>Haplorrhini</taxon>
        <taxon>Catarrhini</taxon>
        <taxon>Cercopithecidae</taxon>
        <taxon>Cercopithecinae</taxon>
        <taxon>Theropithecus</taxon>
    </lineage>
</organism>
<evidence type="ECO:0000313" key="1">
    <source>
        <dbReference type="Ensembl" id="ENSTGEP00000034708.1"/>
    </source>
</evidence>
<reference evidence="1" key="1">
    <citation type="submission" date="2018-05" db="EMBL/GenBank/DDBJ databases">
        <title>Whole genome of Theropithecus gelada.</title>
        <authorList>
            <person name="Chiou K.L."/>
            <person name="Snyder-Mackler N."/>
        </authorList>
    </citation>
    <scope>NUCLEOTIDE SEQUENCE [LARGE SCALE GENOMIC DNA]</scope>
</reference>
<protein>
    <submittedName>
        <fullName evidence="1">Uncharacterized protein</fullName>
    </submittedName>
</protein>
<sequence>MSYYYGNYYSHLGCGLGGFSGLGYGYGTSYGLGDYGGYGCGYFQFHSKYLSSIK</sequence>
<proteinExistence type="predicted"/>
<accession>A0A8D2GGH6</accession>
<reference evidence="1" key="3">
    <citation type="submission" date="2025-09" db="UniProtKB">
        <authorList>
            <consortium name="Ensembl"/>
        </authorList>
    </citation>
    <scope>IDENTIFICATION</scope>
</reference>